<feature type="signal peptide" evidence="1">
    <location>
        <begin position="1"/>
        <end position="19"/>
    </location>
</feature>
<reference evidence="2 3" key="1">
    <citation type="journal article" date="2011" name="PLoS Pathog.">
        <title>Dynamic evolution of pathogenicity revealed by sequencing and comparative genomics of 19 Pseudomonas syringae isolates.</title>
        <authorList>
            <person name="Baltrus D.A."/>
            <person name="Nishimura M.T."/>
            <person name="Romanchuk A."/>
            <person name="Chang J.H."/>
            <person name="Mukhtar M.S."/>
            <person name="Cherkis K."/>
            <person name="Roach J."/>
            <person name="Grant S.R."/>
            <person name="Jones C.D."/>
            <person name="Dangl J.L."/>
        </authorList>
    </citation>
    <scope>NUCLEOTIDE SEQUENCE [LARGE SCALE GENOMIC DNA]</scope>
    <source>
        <strain evidence="3">M301072PT</strain>
    </source>
</reference>
<dbReference type="HOGENOM" id="CLU_3161962_0_0_6"/>
<feature type="non-terminal residue" evidence="2">
    <location>
        <position position="48"/>
    </location>
</feature>
<feature type="chain" id="PRO_5003298467" evidence="1">
    <location>
        <begin position="20"/>
        <end position="48"/>
    </location>
</feature>
<dbReference type="Proteomes" id="UP000004471">
    <property type="component" value="Unassembled WGS sequence"/>
</dbReference>
<proteinExistence type="predicted"/>
<dbReference type="AlphaFoldDB" id="F3FUT9"/>
<name>F3FUT9_PSESX</name>
<evidence type="ECO:0000313" key="3">
    <source>
        <dbReference type="Proteomes" id="UP000004471"/>
    </source>
</evidence>
<organism evidence="2 3">
    <name type="scientific">Pseudomonas syringae pv. japonica str. M301072</name>
    <dbReference type="NCBI Taxonomy" id="629262"/>
    <lineage>
        <taxon>Bacteria</taxon>
        <taxon>Pseudomonadati</taxon>
        <taxon>Pseudomonadota</taxon>
        <taxon>Gammaproteobacteria</taxon>
        <taxon>Pseudomonadales</taxon>
        <taxon>Pseudomonadaceae</taxon>
        <taxon>Pseudomonas</taxon>
        <taxon>Pseudomonas syringae</taxon>
    </lineage>
</organism>
<accession>F3FUT9</accession>
<protein>
    <submittedName>
        <fullName evidence="2">Uncharacterized protein</fullName>
    </submittedName>
</protein>
<comment type="caution">
    <text evidence="2">The sequence shown here is derived from an EMBL/GenBank/DDBJ whole genome shotgun (WGS) entry which is preliminary data.</text>
</comment>
<evidence type="ECO:0000313" key="2">
    <source>
        <dbReference type="EMBL" id="EGH33981.1"/>
    </source>
</evidence>
<gene>
    <name evidence="2" type="ORF">PSYJA_35689</name>
</gene>
<evidence type="ECO:0000256" key="1">
    <source>
        <dbReference type="SAM" id="SignalP"/>
    </source>
</evidence>
<keyword evidence="1" id="KW-0732">Signal</keyword>
<dbReference type="EMBL" id="AEAH01002095">
    <property type="protein sequence ID" value="EGH33981.1"/>
    <property type="molecule type" value="Genomic_DNA"/>
</dbReference>
<sequence length="48" mass="4723">MTLKRLMTALTLVAAGVTAANTLAAVDPAIQAYTKTSGVSGNLSSVGS</sequence>